<dbReference type="Gene3D" id="1.10.150.20">
    <property type="entry name" value="5' to 3' exonuclease, C-terminal subdomain"/>
    <property type="match status" value="1"/>
</dbReference>
<comment type="subunit">
    <text evidence="6">Homotetramer. Forms an RuvA(8)-RuvB(12)-Holliday junction (HJ) complex. HJ DNA is sandwiched between 2 RuvA tetramers; dsDNA enters through RuvA and exits via RuvB. An RuvB hexamer assembles on each DNA strand where it exits the tetramer. Each RuvB hexamer is contacted by two RuvA subunits (via domain III) on 2 adjacent RuvB subunits; this complex drives branch migration. In the full resolvosome a probable DNA-RuvA(4)-RuvB(12)-RuvC(2) complex forms which resolves the HJ.</text>
</comment>
<feature type="region of interest" description="Domain III" evidence="6">
    <location>
        <begin position="150"/>
        <end position="199"/>
    </location>
</feature>
<evidence type="ECO:0000259" key="7">
    <source>
        <dbReference type="SMART" id="SM00278"/>
    </source>
</evidence>
<evidence type="ECO:0000313" key="8">
    <source>
        <dbReference type="EMBL" id="MBD8061234.1"/>
    </source>
</evidence>
<accession>A0ABR8YYT5</accession>
<evidence type="ECO:0000256" key="5">
    <source>
        <dbReference type="ARBA" id="ARBA00023204"/>
    </source>
</evidence>
<dbReference type="NCBIfam" id="TIGR00084">
    <property type="entry name" value="ruvA"/>
    <property type="match status" value="1"/>
</dbReference>
<evidence type="ECO:0000256" key="4">
    <source>
        <dbReference type="ARBA" id="ARBA00023172"/>
    </source>
</evidence>
<comment type="caution">
    <text evidence="6">Lacks conserved residue(s) required for the propagation of feature annotation.</text>
</comment>
<dbReference type="SMART" id="SM00278">
    <property type="entry name" value="HhH1"/>
    <property type="match status" value="2"/>
</dbReference>
<dbReference type="HAMAP" id="MF_00031">
    <property type="entry name" value="DNA_HJ_migration_RuvA"/>
    <property type="match status" value="1"/>
</dbReference>
<dbReference type="InterPro" id="IPR000085">
    <property type="entry name" value="RuvA"/>
</dbReference>
<comment type="subcellular location">
    <subcellularLocation>
        <location evidence="6">Cytoplasm</location>
    </subcellularLocation>
</comment>
<comment type="caution">
    <text evidence="8">The sequence shown here is derived from an EMBL/GenBank/DDBJ whole genome shotgun (WGS) entry which is preliminary data.</text>
</comment>
<proteinExistence type="inferred from homology"/>
<name>A0ABR8YYT5_9MICO</name>
<evidence type="ECO:0000256" key="2">
    <source>
        <dbReference type="ARBA" id="ARBA00022763"/>
    </source>
</evidence>
<keyword evidence="4 6" id="KW-0233">DNA recombination</keyword>
<dbReference type="Proteomes" id="UP000661894">
    <property type="component" value="Unassembled WGS sequence"/>
</dbReference>
<dbReference type="RefSeq" id="WP_251838365.1">
    <property type="nucleotide sequence ID" value="NZ_JACSPO010000001.1"/>
</dbReference>
<dbReference type="Gene3D" id="1.10.8.10">
    <property type="entry name" value="DNA helicase RuvA subunit, C-terminal domain"/>
    <property type="match status" value="1"/>
</dbReference>
<dbReference type="SUPFAM" id="SSF50249">
    <property type="entry name" value="Nucleic acid-binding proteins"/>
    <property type="match status" value="1"/>
</dbReference>
<dbReference type="Pfam" id="PF01330">
    <property type="entry name" value="RuvA_N"/>
    <property type="match status" value="1"/>
</dbReference>
<keyword evidence="9" id="KW-1185">Reference proteome</keyword>
<evidence type="ECO:0000256" key="1">
    <source>
        <dbReference type="ARBA" id="ARBA00022490"/>
    </source>
</evidence>
<keyword evidence="1 6" id="KW-0963">Cytoplasm</keyword>
<dbReference type="SUPFAM" id="SSF46929">
    <property type="entry name" value="DNA helicase RuvA subunit, C-terminal domain"/>
    <property type="match status" value="1"/>
</dbReference>
<evidence type="ECO:0000256" key="3">
    <source>
        <dbReference type="ARBA" id="ARBA00023125"/>
    </source>
</evidence>
<dbReference type="Gene3D" id="2.40.50.140">
    <property type="entry name" value="Nucleic acid-binding proteins"/>
    <property type="match status" value="1"/>
</dbReference>
<dbReference type="InterPro" id="IPR010994">
    <property type="entry name" value="RuvA_2-like"/>
</dbReference>
<dbReference type="InterPro" id="IPR003583">
    <property type="entry name" value="Hlx-hairpin-Hlx_DNA-bd_motif"/>
</dbReference>
<evidence type="ECO:0000256" key="6">
    <source>
        <dbReference type="HAMAP-Rule" id="MF_00031"/>
    </source>
</evidence>
<dbReference type="SUPFAM" id="SSF47781">
    <property type="entry name" value="RuvA domain 2-like"/>
    <property type="match status" value="1"/>
</dbReference>
<dbReference type="Pfam" id="PF14520">
    <property type="entry name" value="HHH_5"/>
    <property type="match status" value="1"/>
</dbReference>
<comment type="similarity">
    <text evidence="6">Belongs to the RuvA family.</text>
</comment>
<comment type="function">
    <text evidence="6">The RuvA-RuvB-RuvC complex processes Holliday junction (HJ) DNA during genetic recombination and DNA repair, while the RuvA-RuvB complex plays an important role in the rescue of blocked DNA replication forks via replication fork reversal (RFR). RuvA specifically binds to HJ cruciform DNA, conferring on it an open structure. The RuvB hexamer acts as an ATP-dependent pump, pulling dsDNA into and through the RuvAB complex. HJ branch migration allows RuvC to scan DNA until it finds its consensus sequence, where it cleaves and resolves the cruciform DNA.</text>
</comment>
<dbReference type="EMBL" id="JACSPO010000001">
    <property type="protein sequence ID" value="MBD8061234.1"/>
    <property type="molecule type" value="Genomic_DNA"/>
</dbReference>
<dbReference type="InterPro" id="IPR012340">
    <property type="entry name" value="NA-bd_OB-fold"/>
</dbReference>
<feature type="domain" description="Helix-hairpin-helix DNA-binding motif class 1" evidence="7">
    <location>
        <begin position="72"/>
        <end position="91"/>
    </location>
</feature>
<keyword evidence="3 6" id="KW-0238">DNA-binding</keyword>
<organism evidence="8 9">
    <name type="scientific">Oceanitalea stevensii</name>
    <dbReference type="NCBI Taxonomy" id="2763072"/>
    <lineage>
        <taxon>Bacteria</taxon>
        <taxon>Bacillati</taxon>
        <taxon>Actinomycetota</taxon>
        <taxon>Actinomycetes</taxon>
        <taxon>Micrococcales</taxon>
        <taxon>Bogoriellaceae</taxon>
        <taxon>Georgenia</taxon>
    </lineage>
</organism>
<keyword evidence="2 6" id="KW-0227">DNA damage</keyword>
<sequence>MIASVRGTVESVRLDSAVVEVGGIGLRVQATPATLAGLRAGTDARLATALVVREDSLTLFGFADDDEREVFEILQTVSGVGPRLALAVLAVHQPDELRTAVAAEDVVALTRVPGIGKKGAQRILLEIGDKLGPARGEVRAAPVATDSQPEVVDALVQLGWSAKAAEDAVSAVLAEPAADRDVAAVLRGALQHLGGHGRG</sequence>
<reference evidence="8 9" key="1">
    <citation type="submission" date="2020-08" db="EMBL/GenBank/DDBJ databases">
        <title>A Genomic Blueprint of the Chicken Gut Microbiome.</title>
        <authorList>
            <person name="Gilroy R."/>
            <person name="Ravi A."/>
            <person name="Getino M."/>
            <person name="Pursley I."/>
            <person name="Horton D.L."/>
            <person name="Alikhan N.-F."/>
            <person name="Baker D."/>
            <person name="Gharbi K."/>
            <person name="Hall N."/>
            <person name="Watson M."/>
            <person name="Adriaenssens E.M."/>
            <person name="Foster-Nyarko E."/>
            <person name="Jarju S."/>
            <person name="Secka A."/>
            <person name="Antonio M."/>
            <person name="Oren A."/>
            <person name="Chaudhuri R."/>
            <person name="La Ragione R.M."/>
            <person name="Hildebrand F."/>
            <person name="Pallen M.J."/>
        </authorList>
    </citation>
    <scope>NUCLEOTIDE SEQUENCE [LARGE SCALE GENOMIC DNA]</scope>
    <source>
        <strain evidence="8 9">Sa1BUA1</strain>
    </source>
</reference>
<feature type="domain" description="Helix-hairpin-helix DNA-binding motif class 1" evidence="7">
    <location>
        <begin position="107"/>
        <end position="126"/>
    </location>
</feature>
<evidence type="ECO:0000313" key="9">
    <source>
        <dbReference type="Proteomes" id="UP000661894"/>
    </source>
</evidence>
<protein>
    <recommendedName>
        <fullName evidence="6">Holliday junction branch migration complex subunit RuvA</fullName>
    </recommendedName>
</protein>
<dbReference type="CDD" id="cd14332">
    <property type="entry name" value="UBA_RuvA_C"/>
    <property type="match status" value="1"/>
</dbReference>
<dbReference type="InterPro" id="IPR036267">
    <property type="entry name" value="RuvA_C_sf"/>
</dbReference>
<dbReference type="InterPro" id="IPR011114">
    <property type="entry name" value="RuvA_C"/>
</dbReference>
<gene>
    <name evidence="6 8" type="primary">ruvA</name>
    <name evidence="8" type="ORF">H9624_02715</name>
</gene>
<dbReference type="InterPro" id="IPR013849">
    <property type="entry name" value="DNA_helicase_Holl-junc_RuvA_I"/>
</dbReference>
<keyword evidence="5 6" id="KW-0234">DNA repair</keyword>
<comment type="domain">
    <text evidence="6">Has three domains with a flexible linker between the domains II and III and assumes an 'L' shape. Domain III is highly mobile and contacts RuvB.</text>
</comment>
<dbReference type="Pfam" id="PF07499">
    <property type="entry name" value="RuvA_C"/>
    <property type="match status" value="1"/>
</dbReference>